<dbReference type="InterPro" id="IPR005829">
    <property type="entry name" value="Sugar_transporter_CS"/>
</dbReference>
<dbReference type="InterPro" id="IPR036259">
    <property type="entry name" value="MFS_trans_sf"/>
</dbReference>
<evidence type="ECO:0000256" key="1">
    <source>
        <dbReference type="ARBA" id="ARBA00004141"/>
    </source>
</evidence>
<feature type="transmembrane region" description="Helical" evidence="8">
    <location>
        <begin position="77"/>
        <end position="100"/>
    </location>
</feature>
<comment type="subcellular location">
    <subcellularLocation>
        <location evidence="1">Membrane</location>
        <topology evidence="1">Multi-pass membrane protein</topology>
    </subcellularLocation>
</comment>
<dbReference type="Proteomes" id="UP000825434">
    <property type="component" value="Chromosome 1"/>
</dbReference>
<dbReference type="PANTHER" id="PTHR48022:SF3">
    <property type="entry name" value="HEXOSE TRANSPORTER PROTEIN (AFU_ORTHOLOGUE AFUA_8G04480)-RELATED"/>
    <property type="match status" value="1"/>
</dbReference>
<accession>A0ABX8I0T5</accession>
<evidence type="ECO:0000313" key="12">
    <source>
        <dbReference type="Proteomes" id="UP000825434"/>
    </source>
</evidence>
<evidence type="ECO:0000256" key="5">
    <source>
        <dbReference type="ARBA" id="ARBA00022989"/>
    </source>
</evidence>
<dbReference type="EMBL" id="CP076661">
    <property type="protein sequence ID" value="QWU86684.1"/>
    <property type="molecule type" value="Genomic_DNA"/>
</dbReference>
<comment type="similarity">
    <text evidence="7">Belongs to the cyclic nucleotide phosphodiesterase family.</text>
</comment>
<evidence type="ECO:0000256" key="7">
    <source>
        <dbReference type="RuleBase" id="RU363067"/>
    </source>
</evidence>
<feature type="domain" description="PDEase" evidence="10">
    <location>
        <begin position="641"/>
        <end position="1027"/>
    </location>
</feature>
<protein>
    <recommendedName>
        <fullName evidence="7">Phosphodiesterase</fullName>
        <ecNumber evidence="7">3.1.4.-</ecNumber>
    </recommendedName>
</protein>
<evidence type="ECO:0000256" key="6">
    <source>
        <dbReference type="ARBA" id="ARBA00023136"/>
    </source>
</evidence>
<dbReference type="PROSITE" id="PS50850">
    <property type="entry name" value="MFS"/>
    <property type="match status" value="1"/>
</dbReference>
<evidence type="ECO:0000256" key="4">
    <source>
        <dbReference type="ARBA" id="ARBA00022692"/>
    </source>
</evidence>
<dbReference type="PROSITE" id="PS51845">
    <property type="entry name" value="PDEASE_I_2"/>
    <property type="match status" value="1"/>
</dbReference>
<dbReference type="InterPro" id="IPR050360">
    <property type="entry name" value="MFS_Sugar_Transporters"/>
</dbReference>
<dbReference type="InterPro" id="IPR002073">
    <property type="entry name" value="PDEase_catalytic_dom"/>
</dbReference>
<dbReference type="PANTHER" id="PTHR48022">
    <property type="entry name" value="PLASTIDIC GLUCOSE TRANSPORTER 4"/>
    <property type="match status" value="1"/>
</dbReference>
<evidence type="ECO:0000256" key="3">
    <source>
        <dbReference type="ARBA" id="ARBA00022448"/>
    </source>
</evidence>
<keyword evidence="7" id="KW-0479">Metal-binding</keyword>
<keyword evidence="7" id="KW-0378">Hydrolase</keyword>
<sequence length="1029" mass="114735">MFFKTTPIEEIVGKSIAEVLPNHGKPWYRVRHLLELNLILLVPLLSSATAGYDGSLMNGLQAIDEWKDEFGHPKGTMLGFINAAQNFGCVIALPFCGWLTDYLGRKWTLCIGLWGIVIATIIQATGHSLAQLIASRFIVGGAGMLAVQPAPLLVAELSYPSFRGKMTSMYWCLYYLGAILASWACYGTAGSGDNWAWRIPTILQAGYPVVQLAFLVFVPESPRWLISKGKVDKAREVMVKYHAGGDNDSALVDVEIREILAALDMERSAKQTKWSDLIATPGNRRRTYIALSLGIFAQWNGVAVVSYYLTLVLDTIGITSSSMQTLINGLLQIFNLIAAASAALLVDYLGRRTLFLWSGIGMLVSYIIWTACSAVFDQNGSMAAGRAVVGFIFIFYFHYDIAYTPLLLAYPTEIFPYSLRSKGVTVELLGVYGSLVIASFCNSIALDDIGWRYYIVFCVLLFIIVLNTYFFYPETKGYSLEEVAKLFDGEKMDLESIADKKDAERATLVVLDDFPNSKDPLDSLCASDKSLILRYFFCHLNLLVVEQHTLDKTTVASLSQAIATVNGLAAHRISRIELWTGTAPEVINDTFSKEYSTIVADAMPTMNSLLSKSSGKSNSTEKRLRELLALMNSSINTMDLLSNSEPKHLAKLAHLVGHWAFPSHELSSDDLAYCAFLMLEFALRYIRELAMWSTLPVPSSNELMMFVLIVRDNYQHGNPFHNFRHAVDVMQACFHYLIRLGCLPEFSQFRKNPKEDELATLKNPVGKEASVLLDMVYPLATVRPEGEALVPHLNPLQSLGLLFAAIGHDVGHPGVTNAFMISHEASASQVYNERSVLESYHSAVFINRIFRICLPRLLNIVTDSSSNLTLKHLIIGSILATDMAEHFEYVDKLQKFKFSTSDPLDDKVKLISSLLIKCADISNVTRPLRVSSQWALVLSREFAEIETLEKKLANKDVDLDVSYDKVPTTVEDVLTTNPTMHKGQLFFIKTFAEGLFKSISELFPELEFTSDIAMENKEYWLVREANLNG</sequence>
<dbReference type="SUPFAM" id="SSF103473">
    <property type="entry name" value="MFS general substrate transporter"/>
    <property type="match status" value="1"/>
</dbReference>
<evidence type="ECO:0000259" key="10">
    <source>
        <dbReference type="PROSITE" id="PS51845"/>
    </source>
</evidence>
<feature type="transmembrane region" description="Helical" evidence="8">
    <location>
        <begin position="451"/>
        <end position="472"/>
    </location>
</feature>
<dbReference type="SUPFAM" id="SSF109604">
    <property type="entry name" value="HD-domain/PDEase-like"/>
    <property type="match status" value="1"/>
</dbReference>
<keyword evidence="3" id="KW-0813">Transport</keyword>
<dbReference type="PROSITE" id="PS00126">
    <property type="entry name" value="PDEASE_I_1"/>
    <property type="match status" value="1"/>
</dbReference>
<feature type="transmembrane region" description="Helical" evidence="8">
    <location>
        <begin position="388"/>
        <end position="412"/>
    </location>
</feature>
<feature type="transmembrane region" description="Helical" evidence="8">
    <location>
        <begin position="354"/>
        <end position="376"/>
    </location>
</feature>
<feature type="domain" description="Major facilitator superfamily (MFS) profile" evidence="9">
    <location>
        <begin position="39"/>
        <end position="476"/>
    </location>
</feature>
<dbReference type="InterPro" id="IPR023174">
    <property type="entry name" value="PDEase_CS"/>
</dbReference>
<evidence type="ECO:0000259" key="9">
    <source>
        <dbReference type="PROSITE" id="PS50850"/>
    </source>
</evidence>
<feature type="transmembrane region" description="Helical" evidence="8">
    <location>
        <begin position="107"/>
        <end position="125"/>
    </location>
</feature>
<dbReference type="InterPro" id="IPR036971">
    <property type="entry name" value="PDEase_catalytic_dom_sf"/>
</dbReference>
<dbReference type="InterPro" id="IPR020846">
    <property type="entry name" value="MFS_dom"/>
</dbReference>
<dbReference type="PROSITE" id="PS00216">
    <property type="entry name" value="SUGAR_TRANSPORT_1"/>
    <property type="match status" value="1"/>
</dbReference>
<keyword evidence="6 8" id="KW-0472">Membrane</keyword>
<dbReference type="Gene3D" id="1.20.1250.20">
    <property type="entry name" value="MFS general substrate transporter like domains"/>
    <property type="match status" value="1"/>
</dbReference>
<feature type="transmembrane region" description="Helical" evidence="8">
    <location>
        <begin position="195"/>
        <end position="218"/>
    </location>
</feature>
<dbReference type="InterPro" id="IPR005828">
    <property type="entry name" value="MFS_sugar_transport-like"/>
</dbReference>
<reference evidence="11 12" key="1">
    <citation type="submission" date="2021-06" db="EMBL/GenBank/DDBJ databases">
        <title>Candida outbreak in Lebanon.</title>
        <authorList>
            <person name="Finianos M."/>
        </authorList>
    </citation>
    <scope>NUCLEOTIDE SEQUENCE [LARGE SCALE GENOMIC DNA]</scope>
    <source>
        <strain evidence="11">CA3LBN</strain>
    </source>
</reference>
<feature type="transmembrane region" description="Helical" evidence="8">
    <location>
        <begin position="288"/>
        <end position="309"/>
    </location>
</feature>
<name>A0ABX8I0T5_9ASCO</name>
<keyword evidence="4 8" id="KW-0812">Transmembrane</keyword>
<dbReference type="InterPro" id="IPR003607">
    <property type="entry name" value="HD/PDEase_dom"/>
</dbReference>
<keyword evidence="5 8" id="KW-1133">Transmembrane helix</keyword>
<comment type="similarity">
    <text evidence="2">Belongs to the major facilitator superfamily. Sugar transporter (TC 2.A.1.1) family.</text>
</comment>
<feature type="transmembrane region" description="Helical" evidence="8">
    <location>
        <begin position="171"/>
        <end position="189"/>
    </location>
</feature>
<evidence type="ECO:0000256" key="2">
    <source>
        <dbReference type="ARBA" id="ARBA00010992"/>
    </source>
</evidence>
<feature type="transmembrane region" description="Helical" evidence="8">
    <location>
        <begin position="33"/>
        <end position="52"/>
    </location>
</feature>
<gene>
    <name evidence="11" type="ORF">CA3LBN_000902</name>
</gene>
<evidence type="ECO:0000256" key="8">
    <source>
        <dbReference type="SAM" id="Phobius"/>
    </source>
</evidence>
<keyword evidence="12" id="KW-1185">Reference proteome</keyword>
<organism evidence="11 12">
    <name type="scientific">Candidozyma haemuli</name>
    <dbReference type="NCBI Taxonomy" id="45357"/>
    <lineage>
        <taxon>Eukaryota</taxon>
        <taxon>Fungi</taxon>
        <taxon>Dikarya</taxon>
        <taxon>Ascomycota</taxon>
        <taxon>Saccharomycotina</taxon>
        <taxon>Pichiomycetes</taxon>
        <taxon>Metschnikowiaceae</taxon>
        <taxon>Candidozyma</taxon>
    </lineage>
</organism>
<evidence type="ECO:0000313" key="11">
    <source>
        <dbReference type="EMBL" id="QWU86684.1"/>
    </source>
</evidence>
<feature type="transmembrane region" description="Helical" evidence="8">
    <location>
        <begin position="137"/>
        <end position="159"/>
    </location>
</feature>
<dbReference type="CDD" id="cd00077">
    <property type="entry name" value="HDc"/>
    <property type="match status" value="1"/>
</dbReference>
<feature type="transmembrane region" description="Helical" evidence="8">
    <location>
        <begin position="424"/>
        <end position="445"/>
    </location>
</feature>
<dbReference type="Pfam" id="PF00233">
    <property type="entry name" value="PDEase_I"/>
    <property type="match status" value="1"/>
</dbReference>
<dbReference type="Gene3D" id="1.10.1300.10">
    <property type="entry name" value="3'5'-cyclic nucleotide phosphodiesterase, catalytic domain"/>
    <property type="match status" value="1"/>
</dbReference>
<dbReference type="SMART" id="SM00471">
    <property type="entry name" value="HDc"/>
    <property type="match status" value="1"/>
</dbReference>
<dbReference type="EC" id="3.1.4.-" evidence="7"/>
<proteinExistence type="inferred from homology"/>
<comment type="cofactor">
    <cofactor evidence="7">
        <name>a divalent metal cation</name>
        <dbReference type="ChEBI" id="CHEBI:60240"/>
    </cofactor>
    <text evidence="7">Binds 2 divalent metal cations per subunit. Site 1 may preferentially bind zinc ions, while site 2 has a preference for magnesium and/or manganese ions.</text>
</comment>
<dbReference type="Pfam" id="PF00083">
    <property type="entry name" value="Sugar_tr"/>
    <property type="match status" value="1"/>
</dbReference>